<evidence type="ECO:0000256" key="3">
    <source>
        <dbReference type="ARBA" id="ARBA00022801"/>
    </source>
</evidence>
<dbReference type="PROSITE" id="PS50600">
    <property type="entry name" value="ULP_PROTEASE"/>
    <property type="match status" value="1"/>
</dbReference>
<name>A0A6P6S219_9EIME</name>
<evidence type="ECO:0000259" key="5">
    <source>
        <dbReference type="PROSITE" id="PS50600"/>
    </source>
</evidence>
<reference evidence="7" key="1">
    <citation type="submission" date="2025-08" db="UniProtKB">
        <authorList>
            <consortium name="RefSeq"/>
        </authorList>
    </citation>
    <scope>IDENTIFICATION</scope>
</reference>
<dbReference type="RefSeq" id="XP_026193712.1">
    <property type="nucleotide sequence ID" value="XM_026337927.1"/>
</dbReference>
<dbReference type="PANTHER" id="PTHR12606:SF141">
    <property type="entry name" value="GH15225P-RELATED"/>
    <property type="match status" value="1"/>
</dbReference>
<evidence type="ECO:0000256" key="1">
    <source>
        <dbReference type="ARBA" id="ARBA00005234"/>
    </source>
</evidence>
<dbReference type="Pfam" id="PF02902">
    <property type="entry name" value="Peptidase_C48"/>
    <property type="match status" value="1"/>
</dbReference>
<keyword evidence="7" id="KW-0966">Cell projection</keyword>
<dbReference type="AlphaFoldDB" id="A0A6P6S219"/>
<dbReference type="GO" id="GO:0006508">
    <property type="term" value="P:proteolysis"/>
    <property type="evidence" value="ECO:0007669"/>
    <property type="project" value="UniProtKB-KW"/>
</dbReference>
<organism evidence="6 7">
    <name type="scientific">Cyclospora cayetanensis</name>
    <dbReference type="NCBI Taxonomy" id="88456"/>
    <lineage>
        <taxon>Eukaryota</taxon>
        <taxon>Sar</taxon>
        <taxon>Alveolata</taxon>
        <taxon>Apicomplexa</taxon>
        <taxon>Conoidasida</taxon>
        <taxon>Coccidia</taxon>
        <taxon>Eucoccidiorida</taxon>
        <taxon>Eimeriorina</taxon>
        <taxon>Eimeriidae</taxon>
        <taxon>Cyclospora</taxon>
    </lineage>
</organism>
<sequence>MQMNAWGAWGPGLACVASAKSHAKALAKSRTTNCQLRLQQQQQYRQDPSQQQLYPPQKLVVDLETQQQCGKRSYPEVLLDSPKKRPAAAARAHTTSHAFAATKEGEAEATTPVGGAVTPVAAGETHLVCGKEILASEGTLDVTAPAGATSAEADAPCVVATGHQSVIAAAPPAVDAFVATASVMGDNCLGLYLRAEAPAGADIAGRFDSAADASVVGRAADASYVAGGVSGGSDAAALADSGTHGVALRAAATATANSAEAHGVKDEADEVECGEVTIAAADAAGAAARTLRAVDADAACLHAKEAALPGSAPDVAAEENKTPVEVIELGSSDDEWVDLWQRPRRRAAAAAAAALTALAEAEEDGLSGASPGAASSDAAPYHPHVSLTKQRDLLGGTAPRRIAICTERSIVDAHGTQRLPVNLSRLPLFMSEREESMALLRVNRQLNDEVINFFFSLLQRRNDEALARGDAVPKCHFFNSFFDERLKVASYEGVRRWTKRVDLFAHDLLLLPVHHKEQQHWALGVVDFR</sequence>
<protein>
    <submittedName>
        <fullName evidence="7">Cilia- and flagella-associated protein 54</fullName>
    </submittedName>
</protein>
<dbReference type="OrthoDB" id="198735at2759"/>
<keyword evidence="6" id="KW-1185">Reference proteome</keyword>
<keyword evidence="2" id="KW-0645">Protease</keyword>
<dbReference type="GO" id="GO:0016929">
    <property type="term" value="F:deSUMOylase activity"/>
    <property type="evidence" value="ECO:0007669"/>
    <property type="project" value="TreeGrafter"/>
</dbReference>
<dbReference type="GeneID" id="34622121"/>
<evidence type="ECO:0000313" key="6">
    <source>
        <dbReference type="Proteomes" id="UP000515125"/>
    </source>
</evidence>
<dbReference type="Gene3D" id="3.40.395.10">
    <property type="entry name" value="Adenoviral Proteinase, Chain A"/>
    <property type="match status" value="1"/>
</dbReference>
<dbReference type="GO" id="GO:0016926">
    <property type="term" value="P:protein desumoylation"/>
    <property type="evidence" value="ECO:0007669"/>
    <property type="project" value="TreeGrafter"/>
</dbReference>
<accession>A0A6P6S219</accession>
<keyword evidence="3" id="KW-0378">Hydrolase</keyword>
<keyword evidence="7" id="KW-0282">Flagellum</keyword>
<dbReference type="GO" id="GO:0005634">
    <property type="term" value="C:nucleus"/>
    <property type="evidence" value="ECO:0007669"/>
    <property type="project" value="TreeGrafter"/>
</dbReference>
<evidence type="ECO:0000313" key="7">
    <source>
        <dbReference type="RefSeq" id="XP_026193712.1"/>
    </source>
</evidence>
<dbReference type="SUPFAM" id="SSF54001">
    <property type="entry name" value="Cysteine proteinases"/>
    <property type="match status" value="1"/>
</dbReference>
<keyword evidence="7" id="KW-0969">Cilium</keyword>
<evidence type="ECO:0000256" key="4">
    <source>
        <dbReference type="ARBA" id="ARBA00022807"/>
    </source>
</evidence>
<dbReference type="InterPro" id="IPR003653">
    <property type="entry name" value="Peptidase_C48_C"/>
</dbReference>
<evidence type="ECO:0000256" key="2">
    <source>
        <dbReference type="ARBA" id="ARBA00022670"/>
    </source>
</evidence>
<proteinExistence type="inferred from homology"/>
<dbReference type="InterPro" id="IPR038765">
    <property type="entry name" value="Papain-like_cys_pep_sf"/>
</dbReference>
<dbReference type="Proteomes" id="UP000515125">
    <property type="component" value="Unplaced"/>
</dbReference>
<keyword evidence="4" id="KW-0788">Thiol protease</keyword>
<dbReference type="PANTHER" id="PTHR12606">
    <property type="entry name" value="SENTRIN/SUMO-SPECIFIC PROTEASE"/>
    <property type="match status" value="1"/>
</dbReference>
<comment type="similarity">
    <text evidence="1">Belongs to the peptidase C48 family.</text>
</comment>
<gene>
    <name evidence="7" type="primary">LOC34622121</name>
</gene>
<feature type="domain" description="Ubiquitin-like protease family profile" evidence="5">
    <location>
        <begin position="430"/>
        <end position="529"/>
    </location>
</feature>